<comment type="caution">
    <text evidence="1">The sequence shown here is derived from an EMBL/GenBank/DDBJ whole genome shotgun (WGS) entry which is preliminary data.</text>
</comment>
<gene>
    <name evidence="1" type="ORF">HJG60_008063</name>
</gene>
<evidence type="ECO:0000313" key="1">
    <source>
        <dbReference type="EMBL" id="KAF6131193.1"/>
    </source>
</evidence>
<reference evidence="1 2" key="1">
    <citation type="journal article" date="2020" name="Nature">
        <title>Six reference-quality genomes reveal evolution of bat adaptations.</title>
        <authorList>
            <person name="Jebb D."/>
            <person name="Huang Z."/>
            <person name="Pippel M."/>
            <person name="Hughes G.M."/>
            <person name="Lavrichenko K."/>
            <person name="Devanna P."/>
            <person name="Winkler S."/>
            <person name="Jermiin L.S."/>
            <person name="Skirmuntt E.C."/>
            <person name="Katzourakis A."/>
            <person name="Burkitt-Gray L."/>
            <person name="Ray D.A."/>
            <person name="Sullivan K.A.M."/>
            <person name="Roscito J.G."/>
            <person name="Kirilenko B.M."/>
            <person name="Davalos L.M."/>
            <person name="Corthals A.P."/>
            <person name="Power M.L."/>
            <person name="Jones G."/>
            <person name="Ransome R.D."/>
            <person name="Dechmann D.K.N."/>
            <person name="Locatelli A.G."/>
            <person name="Puechmaille S.J."/>
            <person name="Fedrigo O."/>
            <person name="Jarvis E.D."/>
            <person name="Hiller M."/>
            <person name="Vernes S.C."/>
            <person name="Myers E.W."/>
            <person name="Teeling E.C."/>
        </authorList>
    </citation>
    <scope>NUCLEOTIDE SEQUENCE [LARGE SCALE GENOMIC DNA]</scope>
    <source>
        <strain evidence="1">Bat1K_MPI-CBG_1</strain>
    </source>
</reference>
<dbReference type="Proteomes" id="UP000664940">
    <property type="component" value="Unassembled WGS sequence"/>
</dbReference>
<accession>A0A834BEH2</accession>
<name>A0A834BEH2_9CHIR</name>
<evidence type="ECO:0000313" key="2">
    <source>
        <dbReference type="Proteomes" id="UP000664940"/>
    </source>
</evidence>
<protein>
    <submittedName>
        <fullName evidence="1">Uncharacterized protein</fullName>
    </submittedName>
</protein>
<sequence>MPKDFRSLSIHKFTQSECFHDIGIALMFLHTRDTEHWLKQMACPGSTGCPRSGRDLGRPLGLRSSGPLHFPALPLAGRVCEGIWALAAWLTDGGKGLLPSALFRGSGVPRSPQGCLPVLPHLQPRLPAERPMWHHTC</sequence>
<proteinExistence type="predicted"/>
<organism evidence="1 2">
    <name type="scientific">Phyllostomus discolor</name>
    <name type="common">pale spear-nosed bat</name>
    <dbReference type="NCBI Taxonomy" id="89673"/>
    <lineage>
        <taxon>Eukaryota</taxon>
        <taxon>Metazoa</taxon>
        <taxon>Chordata</taxon>
        <taxon>Craniata</taxon>
        <taxon>Vertebrata</taxon>
        <taxon>Euteleostomi</taxon>
        <taxon>Mammalia</taxon>
        <taxon>Eutheria</taxon>
        <taxon>Laurasiatheria</taxon>
        <taxon>Chiroptera</taxon>
        <taxon>Yangochiroptera</taxon>
        <taxon>Phyllostomidae</taxon>
        <taxon>Phyllostominae</taxon>
        <taxon>Phyllostomus</taxon>
    </lineage>
</organism>
<dbReference type="EMBL" id="JABVXQ010000001">
    <property type="protein sequence ID" value="KAF6131193.1"/>
    <property type="molecule type" value="Genomic_DNA"/>
</dbReference>
<dbReference type="AlphaFoldDB" id="A0A834BEH2"/>